<feature type="region of interest" description="Disordered" evidence="2">
    <location>
        <begin position="1"/>
        <end position="32"/>
    </location>
</feature>
<name>A0A1D6LQG3_MAIZE</name>
<evidence type="ECO:0000256" key="1">
    <source>
        <dbReference type="SAM" id="Coils"/>
    </source>
</evidence>
<dbReference type="SMR" id="A0A1D6LQG3"/>
<evidence type="ECO:0000256" key="2">
    <source>
        <dbReference type="SAM" id="MobiDB-lite"/>
    </source>
</evidence>
<organism evidence="3">
    <name type="scientific">Zea mays</name>
    <name type="common">Maize</name>
    <dbReference type="NCBI Taxonomy" id="4577"/>
    <lineage>
        <taxon>Eukaryota</taxon>
        <taxon>Viridiplantae</taxon>
        <taxon>Streptophyta</taxon>
        <taxon>Embryophyta</taxon>
        <taxon>Tracheophyta</taxon>
        <taxon>Spermatophyta</taxon>
        <taxon>Magnoliopsida</taxon>
        <taxon>Liliopsida</taxon>
        <taxon>Poales</taxon>
        <taxon>Poaceae</taxon>
        <taxon>PACMAD clade</taxon>
        <taxon>Panicoideae</taxon>
        <taxon>Andropogonodae</taxon>
        <taxon>Andropogoneae</taxon>
        <taxon>Tripsacinae</taxon>
        <taxon>Zea</taxon>
    </lineage>
</organism>
<sequence>MVPPKQTPRMHVGPSSRAPPSQVEANSGRHAPPSLVAQLQQDLKASVNERGLDAAHILELLAEKKQLQKQLAEQKEQLAATMRSREAAFARENHLRDRFQDLVMAYNDLEDYSNVLHEEVHQLYYQLHPDDAPGPAEAESGVVLADGGEPDADSEEEAAPVFAPGGNSPGGSDVSEIDTDAKD</sequence>
<dbReference type="EMBL" id="CM000782">
    <property type="protein sequence ID" value="AQK81725.1"/>
    <property type="molecule type" value="Genomic_DNA"/>
</dbReference>
<feature type="coiled-coil region" evidence="1">
    <location>
        <begin position="57"/>
        <end position="84"/>
    </location>
</feature>
<keyword evidence="1" id="KW-0175">Coiled coil</keyword>
<accession>A0A1D6LQG3</accession>
<dbReference type="AlphaFoldDB" id="A0A1D6LQG3"/>
<reference evidence="3" key="1">
    <citation type="submission" date="2015-12" db="EMBL/GenBank/DDBJ databases">
        <title>Update maize B73 reference genome by single molecule sequencing technologies.</title>
        <authorList>
            <consortium name="Maize Genome Sequencing Project"/>
            <person name="Ware D."/>
        </authorList>
    </citation>
    <scope>NUCLEOTIDE SEQUENCE</scope>
    <source>
        <tissue evidence="3">Seedling</tissue>
    </source>
</reference>
<dbReference type="InParanoid" id="A0A1D6LQG3"/>
<protein>
    <submittedName>
        <fullName evidence="3">Uncharacterized protein</fullName>
    </submittedName>
</protein>
<evidence type="ECO:0000313" key="3">
    <source>
        <dbReference type="EMBL" id="AQK81725.1"/>
    </source>
</evidence>
<feature type="region of interest" description="Disordered" evidence="2">
    <location>
        <begin position="128"/>
        <end position="183"/>
    </location>
</feature>
<feature type="compositionally biased region" description="Acidic residues" evidence="2">
    <location>
        <begin position="148"/>
        <end position="158"/>
    </location>
</feature>
<proteinExistence type="predicted"/>
<gene>
    <name evidence="3" type="ORF">ZEAMMB73_Zm00001d036681</name>
</gene>